<reference evidence="3" key="1">
    <citation type="submission" date="2018-04" db="EMBL/GenBank/DDBJ databases">
        <authorList>
            <person name="Liu S."/>
            <person name="Wang Z."/>
            <person name="Li J."/>
        </authorList>
    </citation>
    <scope>NUCLEOTIDE SEQUENCE [LARGE SCALE GENOMIC DNA]</scope>
    <source>
        <strain evidence="3">622</strain>
    </source>
</reference>
<evidence type="ECO:0000313" key="3">
    <source>
        <dbReference type="Proteomes" id="UP000244962"/>
    </source>
</evidence>
<dbReference type="Proteomes" id="UP000244962">
    <property type="component" value="Unassembled WGS sequence"/>
</dbReference>
<comment type="caution">
    <text evidence="2">The sequence shown here is derived from an EMBL/GenBank/DDBJ whole genome shotgun (WGS) entry which is preliminary data.</text>
</comment>
<evidence type="ECO:0000313" key="2">
    <source>
        <dbReference type="EMBL" id="PWC08376.1"/>
    </source>
</evidence>
<evidence type="ECO:0000256" key="1">
    <source>
        <dbReference type="SAM" id="Phobius"/>
    </source>
</evidence>
<sequence>MTDPRNRPEDDPTRVRNQPALQTSTGAIWIVTGAIMSAVVIAVLVPMLALNAMIAGVGIGLVVLLFLGLLVARFRIGAGRARLAMMASLFVGIAVVGLLAVFLVSSIQAESLR</sequence>
<dbReference type="OrthoDB" id="5123577at2"/>
<keyword evidence="1" id="KW-0812">Transmembrane</keyword>
<feature type="transmembrane region" description="Helical" evidence="1">
    <location>
        <begin position="26"/>
        <end position="46"/>
    </location>
</feature>
<dbReference type="AlphaFoldDB" id="A0A2U1THN7"/>
<feature type="transmembrane region" description="Helical" evidence="1">
    <location>
        <begin position="52"/>
        <end position="71"/>
    </location>
</feature>
<name>A0A2U1THN7_9MICO</name>
<dbReference type="EMBL" id="QEFB01000001">
    <property type="protein sequence ID" value="PWC08376.1"/>
    <property type="molecule type" value="Genomic_DNA"/>
</dbReference>
<feature type="transmembrane region" description="Helical" evidence="1">
    <location>
        <begin position="83"/>
        <end position="107"/>
    </location>
</feature>
<keyword evidence="1" id="KW-0472">Membrane</keyword>
<organism evidence="2 3">
    <name type="scientific">Mycetocola zhujimingii</name>
    <dbReference type="NCBI Taxonomy" id="2079792"/>
    <lineage>
        <taxon>Bacteria</taxon>
        <taxon>Bacillati</taxon>
        <taxon>Actinomycetota</taxon>
        <taxon>Actinomycetes</taxon>
        <taxon>Micrococcales</taxon>
        <taxon>Microbacteriaceae</taxon>
        <taxon>Mycetocola</taxon>
    </lineage>
</organism>
<proteinExistence type="predicted"/>
<dbReference type="KEGG" id="myl:C3E77_09485"/>
<accession>A0A2U1THN7</accession>
<protein>
    <submittedName>
        <fullName evidence="2">Uncharacterized protein</fullName>
    </submittedName>
</protein>
<gene>
    <name evidence="2" type="ORF">DF223_03305</name>
</gene>
<keyword evidence="1" id="KW-1133">Transmembrane helix</keyword>
<keyword evidence="3" id="KW-1185">Reference proteome</keyword>
<dbReference type="RefSeq" id="WP_108391414.1">
    <property type="nucleotide sequence ID" value="NZ_CP026949.1"/>
</dbReference>